<reference evidence="3" key="1">
    <citation type="journal article" date="2015" name="Proc. Natl. Acad. Sci. U.S.A.">
        <title>Genome sequencing of adzuki bean (Vigna angularis) provides insight into high starch and low fat accumulation and domestication.</title>
        <authorList>
            <person name="Yang K."/>
            <person name="Tian Z."/>
            <person name="Chen C."/>
            <person name="Luo L."/>
            <person name="Zhao B."/>
            <person name="Wang Z."/>
            <person name="Yu L."/>
            <person name="Li Y."/>
            <person name="Sun Y."/>
            <person name="Li W."/>
            <person name="Chen Y."/>
            <person name="Li Y."/>
            <person name="Zhang Y."/>
            <person name="Ai D."/>
            <person name="Zhao J."/>
            <person name="Shang C."/>
            <person name="Ma Y."/>
            <person name="Wu B."/>
            <person name="Wang M."/>
            <person name="Gao L."/>
            <person name="Sun D."/>
            <person name="Zhang P."/>
            <person name="Guo F."/>
            <person name="Wang W."/>
            <person name="Li Y."/>
            <person name="Wang J."/>
            <person name="Varshney R.K."/>
            <person name="Wang J."/>
            <person name="Ling H.Q."/>
            <person name="Wan P."/>
        </authorList>
    </citation>
    <scope>NUCLEOTIDE SEQUENCE</scope>
    <source>
        <strain evidence="3">cv. Jingnong 6</strain>
    </source>
</reference>
<accession>A0A0L9V2Z6</accession>
<dbReference type="Gramene" id="KOM49104">
    <property type="protein sequence ID" value="KOM49104"/>
    <property type="gene ID" value="LR48_Vigan07g280800"/>
</dbReference>
<gene>
    <name evidence="2" type="ORF">LR48_Vigan07g280800</name>
</gene>
<dbReference type="Proteomes" id="UP000053144">
    <property type="component" value="Chromosome 7"/>
</dbReference>
<evidence type="ECO:0000313" key="2">
    <source>
        <dbReference type="EMBL" id="KOM49104.1"/>
    </source>
</evidence>
<evidence type="ECO:0000313" key="3">
    <source>
        <dbReference type="Proteomes" id="UP000053144"/>
    </source>
</evidence>
<evidence type="ECO:0000256" key="1">
    <source>
        <dbReference type="SAM" id="MobiDB-lite"/>
    </source>
</evidence>
<dbReference type="AlphaFoldDB" id="A0A0L9V2Z6"/>
<dbReference type="STRING" id="3914.A0A0L9V2Z6"/>
<name>A0A0L9V2Z6_PHAAN</name>
<proteinExistence type="predicted"/>
<organism evidence="2 3">
    <name type="scientific">Phaseolus angularis</name>
    <name type="common">Azuki bean</name>
    <name type="synonym">Vigna angularis</name>
    <dbReference type="NCBI Taxonomy" id="3914"/>
    <lineage>
        <taxon>Eukaryota</taxon>
        <taxon>Viridiplantae</taxon>
        <taxon>Streptophyta</taxon>
        <taxon>Embryophyta</taxon>
        <taxon>Tracheophyta</taxon>
        <taxon>Spermatophyta</taxon>
        <taxon>Magnoliopsida</taxon>
        <taxon>eudicotyledons</taxon>
        <taxon>Gunneridae</taxon>
        <taxon>Pentapetalae</taxon>
        <taxon>rosids</taxon>
        <taxon>fabids</taxon>
        <taxon>Fabales</taxon>
        <taxon>Fabaceae</taxon>
        <taxon>Papilionoideae</taxon>
        <taxon>50 kb inversion clade</taxon>
        <taxon>NPAAA clade</taxon>
        <taxon>indigoferoid/millettioid clade</taxon>
        <taxon>Phaseoleae</taxon>
        <taxon>Vigna</taxon>
    </lineage>
</organism>
<evidence type="ECO:0008006" key="4">
    <source>
        <dbReference type="Google" id="ProtNLM"/>
    </source>
</evidence>
<feature type="compositionally biased region" description="Basic and acidic residues" evidence="1">
    <location>
        <begin position="83"/>
        <end position="92"/>
    </location>
</feature>
<sequence>MSGAAILYGALIHPSSPLIQQQRYHYISPPIPIRPLCISPLTTAIVSTTSVLQRDSAVELASSSPSIDSNDTVSPQNETVELETERHTDETVPRPLSSEYKGTRLRKKKDDDVVSDNRFKLRNGREVFEEKAYLVGVERKNDVQDFGIEESLSELAQLADTAGLLVVGSTYQK</sequence>
<feature type="compositionally biased region" description="Polar residues" evidence="1">
    <location>
        <begin position="61"/>
        <end position="79"/>
    </location>
</feature>
<dbReference type="EMBL" id="CM003377">
    <property type="protein sequence ID" value="KOM49104.1"/>
    <property type="molecule type" value="Genomic_DNA"/>
</dbReference>
<protein>
    <recommendedName>
        <fullName evidence="4">GTPase HflX N-terminal domain-containing protein</fullName>
    </recommendedName>
</protein>
<feature type="region of interest" description="Disordered" evidence="1">
    <location>
        <begin position="60"/>
        <end position="104"/>
    </location>
</feature>